<dbReference type="SMART" id="SM00563">
    <property type="entry name" value="PlsC"/>
    <property type="match status" value="1"/>
</dbReference>
<dbReference type="CDD" id="cd07989">
    <property type="entry name" value="LPLAT_AGPAT-like"/>
    <property type="match status" value="1"/>
</dbReference>
<gene>
    <name evidence="4" type="ORF">GCM10020366_39130</name>
</gene>
<evidence type="ECO:0000259" key="3">
    <source>
        <dbReference type="SMART" id="SM00563"/>
    </source>
</evidence>
<evidence type="ECO:0000256" key="1">
    <source>
        <dbReference type="ARBA" id="ARBA00022679"/>
    </source>
</evidence>
<dbReference type="SUPFAM" id="SSF69593">
    <property type="entry name" value="Glycerol-3-phosphate (1)-acyltransferase"/>
    <property type="match status" value="1"/>
</dbReference>
<organism evidence="4 5">
    <name type="scientific">Saccharopolyspora gregorii</name>
    <dbReference type="NCBI Taxonomy" id="33914"/>
    <lineage>
        <taxon>Bacteria</taxon>
        <taxon>Bacillati</taxon>
        <taxon>Actinomycetota</taxon>
        <taxon>Actinomycetes</taxon>
        <taxon>Pseudonocardiales</taxon>
        <taxon>Pseudonocardiaceae</taxon>
        <taxon>Saccharopolyspora</taxon>
    </lineage>
</organism>
<accession>A0ABP6RSR0</accession>
<name>A0ABP6RSR0_9PSEU</name>
<feature type="domain" description="Phospholipid/glycerol acyltransferase" evidence="3">
    <location>
        <begin position="58"/>
        <end position="176"/>
    </location>
</feature>
<dbReference type="PANTHER" id="PTHR10434:SF55">
    <property type="entry name" value="POSSIBLE ACYLTRANSFERASE"/>
    <property type="match status" value="1"/>
</dbReference>
<keyword evidence="2 4" id="KW-0012">Acyltransferase</keyword>
<dbReference type="EMBL" id="BAAAYK010000038">
    <property type="protein sequence ID" value="GAA3360177.1"/>
    <property type="molecule type" value="Genomic_DNA"/>
</dbReference>
<proteinExistence type="predicted"/>
<dbReference type="RefSeq" id="WP_373689957.1">
    <property type="nucleotide sequence ID" value="NZ_BAAAYK010000038.1"/>
</dbReference>
<keyword evidence="5" id="KW-1185">Reference proteome</keyword>
<dbReference type="InterPro" id="IPR002123">
    <property type="entry name" value="Plipid/glycerol_acylTrfase"/>
</dbReference>
<keyword evidence="1" id="KW-0808">Transferase</keyword>
<dbReference type="Proteomes" id="UP001500483">
    <property type="component" value="Unassembled WGS sequence"/>
</dbReference>
<reference evidence="5" key="1">
    <citation type="journal article" date="2019" name="Int. J. Syst. Evol. Microbiol.">
        <title>The Global Catalogue of Microorganisms (GCM) 10K type strain sequencing project: providing services to taxonomists for standard genome sequencing and annotation.</title>
        <authorList>
            <consortium name="The Broad Institute Genomics Platform"/>
            <consortium name="The Broad Institute Genome Sequencing Center for Infectious Disease"/>
            <person name="Wu L."/>
            <person name="Ma J."/>
        </authorList>
    </citation>
    <scope>NUCLEOTIDE SEQUENCE [LARGE SCALE GENOMIC DNA]</scope>
    <source>
        <strain evidence="5">JCM 9687</strain>
    </source>
</reference>
<evidence type="ECO:0000313" key="4">
    <source>
        <dbReference type="EMBL" id="GAA3360177.1"/>
    </source>
</evidence>
<evidence type="ECO:0000313" key="5">
    <source>
        <dbReference type="Proteomes" id="UP001500483"/>
    </source>
</evidence>
<dbReference type="GO" id="GO:0016746">
    <property type="term" value="F:acyltransferase activity"/>
    <property type="evidence" value="ECO:0007669"/>
    <property type="project" value="UniProtKB-KW"/>
</dbReference>
<evidence type="ECO:0000256" key="2">
    <source>
        <dbReference type="ARBA" id="ARBA00023315"/>
    </source>
</evidence>
<sequence length="242" mass="26306">MDLVRLISERLRDAVRLGRRFPRRGRGPWFGLAIDLVWPVLALSSRLRLRGGLPAGGVLVATNHLSFADPITATAFCLAAGRVPRYLARADLWRIPLVGNVMRSGGHIPVHRGTARAQDAYRDAVRAAADGECVVFFPEGTFSDDPAHWPARGRTGIARVALSTGVPVVPLANWGTHRLLPRRRPPRLFRRTAVELAAGPPVPLDDLIGLPLTAAVLREATDRIMAAITAQLAEIRSAEPAR</sequence>
<dbReference type="Pfam" id="PF01553">
    <property type="entry name" value="Acyltransferase"/>
    <property type="match status" value="1"/>
</dbReference>
<dbReference type="PANTHER" id="PTHR10434">
    <property type="entry name" value="1-ACYL-SN-GLYCEROL-3-PHOSPHATE ACYLTRANSFERASE"/>
    <property type="match status" value="1"/>
</dbReference>
<comment type="caution">
    <text evidence="4">The sequence shown here is derived from an EMBL/GenBank/DDBJ whole genome shotgun (WGS) entry which is preliminary data.</text>
</comment>
<protein>
    <submittedName>
        <fullName evidence="4">Lysophospholipid acyltransferase family protein</fullName>
    </submittedName>
</protein>